<dbReference type="RefSeq" id="WP_005676414.1">
    <property type="nucleotide sequence ID" value="NZ_CABMOQ010000006.1"/>
</dbReference>
<evidence type="ECO:0000313" key="11">
    <source>
        <dbReference type="Proteomes" id="UP000284431"/>
    </source>
</evidence>
<evidence type="ECO:0000313" key="2">
    <source>
        <dbReference type="EMBL" id="CUO90574.1"/>
    </source>
</evidence>
<evidence type="ECO:0000313" key="4">
    <source>
        <dbReference type="EMBL" id="KAA5464605.1"/>
    </source>
</evidence>
<sequence>MRPLISKKSFSCIIIGSAVMSYIIKYVIEKLGDPIENIVCGAAIMISITSLVFLFKLKKYIDNSINQSSTDNKEKVE</sequence>
<dbReference type="EMBL" id="CZBL01000002">
    <property type="protein sequence ID" value="CUP69626.1"/>
    <property type="molecule type" value="Genomic_DNA"/>
</dbReference>
<evidence type="ECO:0000313" key="9">
    <source>
        <dbReference type="Proteomes" id="UP000095657"/>
    </source>
</evidence>
<reference evidence="8 11" key="2">
    <citation type="submission" date="2018-08" db="EMBL/GenBank/DDBJ databases">
        <title>A genome reference for cultivated species of the human gut microbiota.</title>
        <authorList>
            <person name="Zou Y."/>
            <person name="Xue W."/>
            <person name="Luo G."/>
        </authorList>
    </citation>
    <scope>NUCLEOTIDE SEQUENCE [LARGE SCALE GENOMIC DNA]</scope>
    <source>
        <strain evidence="8 11">OF02-6LB</strain>
    </source>
</reference>
<evidence type="ECO:0000313" key="12">
    <source>
        <dbReference type="Proteomes" id="UP000427825"/>
    </source>
</evidence>
<feature type="transmembrane region" description="Helical" evidence="1">
    <location>
        <begin position="12"/>
        <end position="28"/>
    </location>
</feature>
<keyword evidence="1" id="KW-0812">Transmembrane</keyword>
<evidence type="ECO:0000313" key="5">
    <source>
        <dbReference type="EMBL" id="KAA5479857.1"/>
    </source>
</evidence>
<name>A0A174IT97_9BACE</name>
<dbReference type="EMBL" id="JAUONL010000001">
    <property type="protein sequence ID" value="MDO6356219.1"/>
    <property type="molecule type" value="Genomic_DNA"/>
</dbReference>
<reference evidence="12 13" key="3">
    <citation type="journal article" date="2019" name="Nat. Med.">
        <title>A library of human gut bacterial isolates paired with longitudinal multiomics data enables mechanistic microbiome research.</title>
        <authorList>
            <person name="Poyet M."/>
            <person name="Groussin M."/>
            <person name="Gibbons S.M."/>
            <person name="Avila-Pacheco J."/>
            <person name="Jiang X."/>
            <person name="Kearney S.M."/>
            <person name="Perrotta A.R."/>
            <person name="Berdy B."/>
            <person name="Zhao S."/>
            <person name="Lieberman T.D."/>
            <person name="Swanson P.K."/>
            <person name="Smith M."/>
            <person name="Roesemann S."/>
            <person name="Alexander J.E."/>
            <person name="Rich S.A."/>
            <person name="Livny J."/>
            <person name="Vlamakis H."/>
            <person name="Clish C."/>
            <person name="Bullock K."/>
            <person name="Deik A."/>
            <person name="Scott J."/>
            <person name="Pierce K.A."/>
            <person name="Xavier R.J."/>
            <person name="Alm E.J."/>
        </authorList>
    </citation>
    <scope>NUCLEOTIDE SEQUENCE [LARGE SCALE GENOMIC DNA]</scope>
    <source>
        <strain evidence="6 14">BIOML-A21</strain>
        <strain evidence="5 12">BIOML-A25</strain>
        <strain evidence="4 13">BIOML-A31</strain>
    </source>
</reference>
<dbReference type="Proteomes" id="UP000095657">
    <property type="component" value="Unassembled WGS sequence"/>
</dbReference>
<evidence type="ECO:0000313" key="6">
    <source>
        <dbReference type="EMBL" id="KAA5493728.1"/>
    </source>
</evidence>
<evidence type="ECO:0000313" key="7">
    <source>
        <dbReference type="EMBL" id="MDO6356219.1"/>
    </source>
</evidence>
<reference evidence="9 10" key="1">
    <citation type="submission" date="2015-09" db="EMBL/GenBank/DDBJ databases">
        <authorList>
            <consortium name="Pathogen Informatics"/>
        </authorList>
    </citation>
    <scope>NUCLEOTIDE SEQUENCE [LARGE SCALE GENOMIC DNA]</scope>
    <source>
        <strain evidence="2 9">2789STDY5834880</strain>
        <strain evidence="3 10">2789STDY5834946</strain>
    </source>
</reference>
<dbReference type="AlphaFoldDB" id="A0A174IT97"/>
<organism evidence="2 9">
    <name type="scientific">Bacteroides caccae</name>
    <dbReference type="NCBI Taxonomy" id="47678"/>
    <lineage>
        <taxon>Bacteria</taxon>
        <taxon>Pseudomonadati</taxon>
        <taxon>Bacteroidota</taxon>
        <taxon>Bacteroidia</taxon>
        <taxon>Bacteroidales</taxon>
        <taxon>Bacteroidaceae</taxon>
        <taxon>Bacteroides</taxon>
    </lineage>
</organism>
<dbReference type="EMBL" id="VVYF01000005">
    <property type="protein sequence ID" value="KAA5493728.1"/>
    <property type="molecule type" value="Genomic_DNA"/>
</dbReference>
<dbReference type="Proteomes" id="UP000491168">
    <property type="component" value="Unassembled WGS sequence"/>
</dbReference>
<dbReference type="STRING" id="47678.ERS852494_01048"/>
<reference evidence="7" key="4">
    <citation type="submission" date="2023-07" db="EMBL/GenBank/DDBJ databases">
        <title>Whole Genome Sequencing of Colonoscopy isolates.</title>
        <authorList>
            <person name="Surve S.V."/>
            <person name="Valls R.A."/>
            <person name="Barrak K.E."/>
            <person name="Gardner T.B."/>
            <person name="O'Toole G.A."/>
        </authorList>
    </citation>
    <scope>NUCLEOTIDE SEQUENCE</scope>
    <source>
        <strain evidence="7">GP0119</strain>
    </source>
</reference>
<keyword evidence="1" id="KW-1133">Transmembrane helix</keyword>
<proteinExistence type="predicted"/>
<evidence type="ECO:0000313" key="14">
    <source>
        <dbReference type="Proteomes" id="UP000491168"/>
    </source>
</evidence>
<feature type="transmembrane region" description="Helical" evidence="1">
    <location>
        <begin position="34"/>
        <end position="55"/>
    </location>
</feature>
<dbReference type="GeneID" id="75114039"/>
<evidence type="ECO:0000313" key="13">
    <source>
        <dbReference type="Proteomes" id="UP000475905"/>
    </source>
</evidence>
<evidence type="ECO:0000313" key="10">
    <source>
        <dbReference type="Proteomes" id="UP000095725"/>
    </source>
</evidence>
<dbReference type="EMBL" id="VVYJ01000002">
    <property type="protein sequence ID" value="KAA5479857.1"/>
    <property type="molecule type" value="Genomic_DNA"/>
</dbReference>
<keyword evidence="1" id="KW-0472">Membrane</keyword>
<dbReference type="Proteomes" id="UP000475905">
    <property type="component" value="Unassembled WGS sequence"/>
</dbReference>
<dbReference type="Proteomes" id="UP000095725">
    <property type="component" value="Unassembled WGS sequence"/>
</dbReference>
<accession>A0A174IT97</accession>
<dbReference type="Proteomes" id="UP000284431">
    <property type="component" value="Unassembled WGS sequence"/>
</dbReference>
<dbReference type="EMBL" id="QSCS01000002">
    <property type="protein sequence ID" value="RGY29569.1"/>
    <property type="molecule type" value="Genomic_DNA"/>
</dbReference>
<evidence type="ECO:0000313" key="8">
    <source>
        <dbReference type="EMBL" id="RGY29569.1"/>
    </source>
</evidence>
<protein>
    <submittedName>
        <fullName evidence="2">Uncharacterized protein</fullName>
    </submittedName>
</protein>
<dbReference type="Proteomes" id="UP001170023">
    <property type="component" value="Unassembled WGS sequence"/>
</dbReference>
<gene>
    <name evidence="8" type="ORF">DXA49_01960</name>
    <name evidence="2" type="ORF">ERS852494_01048</name>
    <name evidence="3" type="ORF">ERS852558_00797</name>
    <name evidence="6" type="ORF">F2Y35_06045</name>
    <name evidence="4" type="ORF">F2Y36_05715</name>
    <name evidence="5" type="ORF">F2Y39_04395</name>
    <name evidence="7" type="ORF">Q4469_00635</name>
</gene>
<dbReference type="KEGG" id="bcac:CGC64_11340"/>
<dbReference type="EMBL" id="CZAI01000002">
    <property type="protein sequence ID" value="CUO90574.1"/>
    <property type="molecule type" value="Genomic_DNA"/>
</dbReference>
<evidence type="ECO:0000313" key="3">
    <source>
        <dbReference type="EMBL" id="CUP69626.1"/>
    </source>
</evidence>
<dbReference type="EMBL" id="VVYP01000005">
    <property type="protein sequence ID" value="KAA5464605.1"/>
    <property type="molecule type" value="Genomic_DNA"/>
</dbReference>
<dbReference type="Proteomes" id="UP000427825">
    <property type="component" value="Unassembled WGS sequence"/>
</dbReference>
<evidence type="ECO:0000256" key="1">
    <source>
        <dbReference type="SAM" id="Phobius"/>
    </source>
</evidence>